<reference evidence="1" key="2">
    <citation type="journal article" date="2020" name="Microorganisms">
        <title>Osmotic Adaptation and Compatible Solute Biosynthesis of Phototrophic Bacteria as Revealed from Genome Analyses.</title>
        <authorList>
            <person name="Imhoff J.F."/>
            <person name="Rahn T."/>
            <person name="Kunzel S."/>
            <person name="Keller A."/>
            <person name="Neulinger S.C."/>
        </authorList>
    </citation>
    <scope>NUCLEOTIDE SEQUENCE</scope>
    <source>
        <strain evidence="1">LMG 28126</strain>
    </source>
</reference>
<proteinExistence type="predicted"/>
<protein>
    <submittedName>
        <fullName evidence="1">Flagellar biosynthesis regulator FlhF</fullName>
    </submittedName>
</protein>
<dbReference type="Pfam" id="PF07309">
    <property type="entry name" value="FlaF"/>
    <property type="match status" value="1"/>
</dbReference>
<keyword evidence="2" id="KW-1185">Reference proteome</keyword>
<dbReference type="AlphaFoldDB" id="A0A934WJ45"/>
<keyword evidence="1" id="KW-0966">Cell projection</keyword>
<keyword evidence="1" id="KW-0969">Cilium</keyword>
<gene>
    <name evidence="1" type="ORF">CCR87_09960</name>
</gene>
<dbReference type="NCBIfam" id="NF009435">
    <property type="entry name" value="PRK12794.1"/>
    <property type="match status" value="1"/>
</dbReference>
<accession>A0A934WJ45</accession>
<dbReference type="EMBL" id="NHSD01000266">
    <property type="protein sequence ID" value="MBK5927646.1"/>
    <property type="molecule type" value="Genomic_DNA"/>
</dbReference>
<dbReference type="Proteomes" id="UP000706333">
    <property type="component" value="Unassembled WGS sequence"/>
</dbReference>
<sequence>MNSLAPAGGAYGRAQTAARTPRGIEYEVIARVTRRLKAAADHRQEDFPAFVAAVMDNLTLWTTLGLDVAEPTNALPAQLRAQLFYLFEFTNQHSRKLLNGDDASPDILIEINTSVMRGLRGEGGVQ</sequence>
<dbReference type="InterPro" id="IPR010845">
    <property type="entry name" value="FlaF"/>
</dbReference>
<organism evidence="1 2">
    <name type="scientific">Rhodobaculum claviforme</name>
    <dbReference type="NCBI Taxonomy" id="1549854"/>
    <lineage>
        <taxon>Bacteria</taxon>
        <taxon>Pseudomonadati</taxon>
        <taxon>Pseudomonadota</taxon>
        <taxon>Alphaproteobacteria</taxon>
        <taxon>Rhodobacterales</taxon>
        <taxon>Paracoccaceae</taxon>
        <taxon>Rhodobaculum</taxon>
    </lineage>
</organism>
<reference evidence="1" key="1">
    <citation type="submission" date="2017-05" db="EMBL/GenBank/DDBJ databases">
        <authorList>
            <person name="Imhoff J.F."/>
            <person name="Rahn T."/>
            <person name="Kuenzel S."/>
            <person name="Neulinger S.C."/>
        </authorList>
    </citation>
    <scope>NUCLEOTIDE SEQUENCE</scope>
    <source>
        <strain evidence="1">LMG 28126</strain>
    </source>
</reference>
<name>A0A934WJ45_9RHOB</name>
<comment type="caution">
    <text evidence="1">The sequence shown here is derived from an EMBL/GenBank/DDBJ whole genome shotgun (WGS) entry which is preliminary data.</text>
</comment>
<dbReference type="RefSeq" id="WP_201157402.1">
    <property type="nucleotide sequence ID" value="NZ_NHSD01000266.1"/>
</dbReference>
<evidence type="ECO:0000313" key="2">
    <source>
        <dbReference type="Proteomes" id="UP000706333"/>
    </source>
</evidence>
<dbReference type="GO" id="GO:0044781">
    <property type="term" value="P:bacterial-type flagellum organization"/>
    <property type="evidence" value="ECO:0007669"/>
    <property type="project" value="InterPro"/>
</dbReference>
<evidence type="ECO:0000313" key="1">
    <source>
        <dbReference type="EMBL" id="MBK5927646.1"/>
    </source>
</evidence>
<keyword evidence="1" id="KW-0282">Flagellum</keyword>